<protein>
    <submittedName>
        <fullName evidence="1">Uncharacterized protein</fullName>
    </submittedName>
</protein>
<evidence type="ECO:0000313" key="2">
    <source>
        <dbReference type="Proteomes" id="UP001497522"/>
    </source>
</evidence>
<dbReference type="EMBL" id="OZ023705">
    <property type="protein sequence ID" value="CAK9874313.1"/>
    <property type="molecule type" value="Genomic_DNA"/>
</dbReference>
<keyword evidence="2" id="KW-1185">Reference proteome</keyword>
<sequence length="106" mass="12237">MADSWQTYLYEKHAAFAVDPLKSERSVRLLDVLVKTGRRGSSPILYNIGSMFKLGSKESQETADRLREGLKRFESNTECNEDDEELFKWDRPQLDIKHTVESRAAV</sequence>
<accession>A0ABP1BFX4</accession>
<reference evidence="1" key="1">
    <citation type="submission" date="2024-03" db="EMBL/GenBank/DDBJ databases">
        <authorList>
            <consortium name="ELIXIR-Norway"/>
            <consortium name="Elixir Norway"/>
        </authorList>
    </citation>
    <scope>NUCLEOTIDE SEQUENCE</scope>
</reference>
<evidence type="ECO:0000313" key="1">
    <source>
        <dbReference type="EMBL" id="CAK9874313.1"/>
    </source>
</evidence>
<dbReference type="Proteomes" id="UP001497522">
    <property type="component" value="Chromosome 4"/>
</dbReference>
<proteinExistence type="predicted"/>
<feature type="non-terminal residue" evidence="1">
    <location>
        <position position="1"/>
    </location>
</feature>
<name>A0ABP1BFX4_9BRYO</name>
<organism evidence="1 2">
    <name type="scientific">Sphagnum jensenii</name>
    <dbReference type="NCBI Taxonomy" id="128206"/>
    <lineage>
        <taxon>Eukaryota</taxon>
        <taxon>Viridiplantae</taxon>
        <taxon>Streptophyta</taxon>
        <taxon>Embryophyta</taxon>
        <taxon>Bryophyta</taxon>
        <taxon>Sphagnophytina</taxon>
        <taxon>Sphagnopsida</taxon>
        <taxon>Sphagnales</taxon>
        <taxon>Sphagnaceae</taxon>
        <taxon>Sphagnum</taxon>
    </lineage>
</organism>
<gene>
    <name evidence="1" type="ORF">CSSPJE1EN2_LOCUS16754</name>
</gene>
<feature type="non-terminal residue" evidence="1">
    <location>
        <position position="106"/>
    </location>
</feature>